<evidence type="ECO:0000256" key="6">
    <source>
        <dbReference type="ARBA" id="ARBA00022741"/>
    </source>
</evidence>
<dbReference type="GO" id="GO:0005886">
    <property type="term" value="C:plasma membrane"/>
    <property type="evidence" value="ECO:0007669"/>
    <property type="project" value="UniProtKB-SubCell"/>
</dbReference>
<keyword evidence="8" id="KW-1133">Transmembrane helix</keyword>
<dbReference type="PANTHER" id="PTHR24223:SF456">
    <property type="entry name" value="MULTIDRUG RESISTANCE-ASSOCIATED PROTEIN LETHAL(2)03659"/>
    <property type="match status" value="1"/>
</dbReference>
<evidence type="ECO:0000256" key="5">
    <source>
        <dbReference type="ARBA" id="ARBA00022692"/>
    </source>
</evidence>
<keyword evidence="9" id="KW-0472">Membrane</keyword>
<evidence type="ECO:0000256" key="8">
    <source>
        <dbReference type="ARBA" id="ARBA00022989"/>
    </source>
</evidence>
<dbReference type="InterPro" id="IPR050173">
    <property type="entry name" value="ABC_transporter_C-like"/>
</dbReference>
<evidence type="ECO:0000259" key="12">
    <source>
        <dbReference type="Pfam" id="PF00005"/>
    </source>
</evidence>
<evidence type="ECO:0000256" key="11">
    <source>
        <dbReference type="SAM" id="MobiDB-lite"/>
    </source>
</evidence>
<dbReference type="SUPFAM" id="SSF52540">
    <property type="entry name" value="P-loop containing nucleoside triphosphate hydrolases"/>
    <property type="match status" value="1"/>
</dbReference>
<comment type="subcellular location">
    <subcellularLocation>
        <location evidence="1">Cell membrane</location>
        <topology evidence="1">Multi-pass membrane protein</topology>
    </subcellularLocation>
</comment>
<evidence type="ECO:0000256" key="10">
    <source>
        <dbReference type="ARBA" id="ARBA00023180"/>
    </source>
</evidence>
<protein>
    <submittedName>
        <fullName evidence="13">ATP-binding cassette, putative</fullName>
    </submittedName>
</protein>
<dbReference type="GO" id="GO:0042626">
    <property type="term" value="F:ATPase-coupled transmembrane transporter activity"/>
    <property type="evidence" value="ECO:0007669"/>
    <property type="project" value="TreeGrafter"/>
</dbReference>
<dbReference type="AlphaFoldDB" id="M2RHQ0"/>
<feature type="compositionally biased region" description="Low complexity" evidence="11">
    <location>
        <begin position="272"/>
        <end position="281"/>
    </location>
</feature>
<dbReference type="VEuPathDB" id="AmoebaDB:EHI5A_044850"/>
<keyword evidence="6" id="KW-0547">Nucleotide-binding</keyword>
<sequence length="281" mass="31320">MAGLFRIEEPAGGKILVDGIDITKVPLHILRNRMCILPQEATMFSGTVRDNLDPTKQTSDEEMKRVLKLVNSVNELDDVVLENGDNFSLGQRQIICLARALLKKSKILIMDEATANIDIQTDKTIQEMVRKNFNECTVITVAHRLQSIMDANKVFVFDKGELVENDSPSHLIDNENTIFNHLVQQSGCADELKRVAKKKTTIFGSNFNRNILNESTKSSEGNDELKPELELNLLNNSNNATPVHFEETSDRNGSERHLLSPVVVASNENDLSSPSESSSSQ</sequence>
<dbReference type="Proteomes" id="UP000011755">
    <property type="component" value="Unassembled WGS sequence"/>
</dbReference>
<keyword evidence="10" id="KW-0325">Glycoprotein</keyword>
<comment type="similarity">
    <text evidence="2">Belongs to the ABC transporter superfamily. ABCC family. Conjugate transporter (TC 3.A.1.208) subfamily.</text>
</comment>
<dbReference type="Pfam" id="PF00005">
    <property type="entry name" value="ABC_tran"/>
    <property type="match status" value="1"/>
</dbReference>
<accession>M2RHQ0</accession>
<reference evidence="13 14" key="1">
    <citation type="submission" date="2013-02" db="EMBL/GenBank/DDBJ databases">
        <authorList>
            <person name="Hannick L."/>
            <person name="Zafar N."/>
            <person name="Lorenzi H."/>
            <person name="Ali I.A."/>
            <person name="Petri W.P."/>
            <person name="Caler E."/>
        </authorList>
    </citation>
    <scope>NUCLEOTIDE SEQUENCE [LARGE SCALE GENOMIC DNA]</scope>
    <source>
        <strain evidence="13 14">KU27</strain>
    </source>
</reference>
<keyword evidence="7 13" id="KW-0067">ATP-binding</keyword>
<dbReference type="InterPro" id="IPR003439">
    <property type="entry name" value="ABC_transporter-like_ATP-bd"/>
</dbReference>
<name>M2RHQ0_ENTHI</name>
<dbReference type="FunFam" id="3.40.50.300:FF:002145">
    <property type="entry name" value="ABC transporter (MsbA subfamily)"/>
    <property type="match status" value="1"/>
</dbReference>
<feature type="compositionally biased region" description="Basic and acidic residues" evidence="11">
    <location>
        <begin position="244"/>
        <end position="258"/>
    </location>
</feature>
<evidence type="ECO:0000256" key="1">
    <source>
        <dbReference type="ARBA" id="ARBA00004651"/>
    </source>
</evidence>
<feature type="region of interest" description="Disordered" evidence="11">
    <location>
        <begin position="235"/>
        <end position="281"/>
    </location>
</feature>
<feature type="domain" description="ABC transporter" evidence="12">
    <location>
        <begin position="5"/>
        <end position="115"/>
    </location>
</feature>
<dbReference type="GO" id="GO:0005524">
    <property type="term" value="F:ATP binding"/>
    <property type="evidence" value="ECO:0007669"/>
    <property type="project" value="UniProtKB-KW"/>
</dbReference>
<evidence type="ECO:0000313" key="14">
    <source>
        <dbReference type="Proteomes" id="UP000011755"/>
    </source>
</evidence>
<keyword evidence="4" id="KW-1003">Cell membrane</keyword>
<keyword evidence="3" id="KW-0813">Transport</keyword>
<evidence type="ECO:0000256" key="2">
    <source>
        <dbReference type="ARBA" id="ARBA00009726"/>
    </source>
</evidence>
<evidence type="ECO:0000256" key="7">
    <source>
        <dbReference type="ARBA" id="ARBA00022840"/>
    </source>
</evidence>
<dbReference type="OrthoDB" id="6500128at2759"/>
<evidence type="ECO:0000256" key="4">
    <source>
        <dbReference type="ARBA" id="ARBA00022475"/>
    </source>
</evidence>
<dbReference type="EMBL" id="KB443897">
    <property type="protein sequence ID" value="EMD49138.1"/>
    <property type="molecule type" value="Genomic_DNA"/>
</dbReference>
<proteinExistence type="inferred from homology"/>
<gene>
    <name evidence="13" type="ORF">EHI5A_044850</name>
</gene>
<evidence type="ECO:0000313" key="13">
    <source>
        <dbReference type="EMBL" id="EMD49138.1"/>
    </source>
</evidence>
<evidence type="ECO:0000256" key="9">
    <source>
        <dbReference type="ARBA" id="ARBA00023136"/>
    </source>
</evidence>
<keyword evidence="5" id="KW-0812">Transmembrane</keyword>
<evidence type="ECO:0000256" key="3">
    <source>
        <dbReference type="ARBA" id="ARBA00022448"/>
    </source>
</evidence>
<dbReference type="Gene3D" id="3.40.50.300">
    <property type="entry name" value="P-loop containing nucleotide triphosphate hydrolases"/>
    <property type="match status" value="1"/>
</dbReference>
<organism evidence="13 14">
    <name type="scientific">Entamoeba histolytica KU27</name>
    <dbReference type="NCBI Taxonomy" id="885311"/>
    <lineage>
        <taxon>Eukaryota</taxon>
        <taxon>Amoebozoa</taxon>
        <taxon>Evosea</taxon>
        <taxon>Archamoebae</taxon>
        <taxon>Mastigamoebida</taxon>
        <taxon>Entamoebidae</taxon>
        <taxon>Entamoeba</taxon>
    </lineage>
</organism>
<dbReference type="GO" id="GO:0016887">
    <property type="term" value="F:ATP hydrolysis activity"/>
    <property type="evidence" value="ECO:0007669"/>
    <property type="project" value="InterPro"/>
</dbReference>
<dbReference type="InterPro" id="IPR027417">
    <property type="entry name" value="P-loop_NTPase"/>
</dbReference>
<dbReference type="PANTHER" id="PTHR24223">
    <property type="entry name" value="ATP-BINDING CASSETTE SUB-FAMILY C"/>
    <property type="match status" value="1"/>
</dbReference>